<proteinExistence type="predicted"/>
<feature type="compositionally biased region" description="Polar residues" evidence="1">
    <location>
        <begin position="107"/>
        <end position="118"/>
    </location>
</feature>
<sequence length="412" mass="45434">MLRKRYRPLDAAEERSVDVEHKLQIGLLYDEQSYCFSWPDAPLTSMLRRSNASLARAVHGNIAPSTQPTIPQPPIFTVGRVAAEHGKGELFASLSASHPAISFAPGSASSEPQGNGTQRYKRPPGAPVSTATEDSIFSFNAHQLQELKEAGAFELFRKALPKTAPNSINFVNAAELENMARREMESEMVRLEWRAFQESEKTAPALQRILLLTTAVPFIDDAKRNEKETSAQTPHEWKRIAYDLWVKWRRETPMLSESMLADANTSPWGTPLLPGAFLSSAAKEYFLTSNSDHSGAIKAGRSSGRRGGDGAGRQLFAASPQRRRGAYGYLRWRIDLYEPRLRSVCGGGRGGNGDGGAARMLSATEVDKLIDEKLPAALAEVKCEERVDPVDALALTDIRSEVATWMQWLAHV</sequence>
<gene>
    <name evidence="2" type="ORF">Tco025E_09596</name>
</gene>
<comment type="caution">
    <text evidence="2">The sequence shown here is derived from an EMBL/GenBank/DDBJ whole genome shotgun (WGS) entry which is preliminary data.</text>
</comment>
<accession>A0A422MUS2</accession>
<dbReference type="OrthoDB" id="273744at2759"/>
<dbReference type="EMBL" id="MKKU01001196">
    <property type="protein sequence ID" value="RNE96940.1"/>
    <property type="molecule type" value="Genomic_DNA"/>
</dbReference>
<dbReference type="AlphaFoldDB" id="A0A422MUS2"/>
<dbReference type="RefSeq" id="XP_029223475.1">
    <property type="nucleotide sequence ID" value="XM_029376408.1"/>
</dbReference>
<evidence type="ECO:0000313" key="2">
    <source>
        <dbReference type="EMBL" id="RNE96940.1"/>
    </source>
</evidence>
<reference evidence="2 3" key="1">
    <citation type="journal article" date="2018" name="BMC Genomics">
        <title>Genomic comparison of Trypanosoma conorhini and Trypanosoma rangeli to Trypanosoma cruzi strains of high and low virulence.</title>
        <authorList>
            <person name="Bradwell K.R."/>
            <person name="Koparde V.N."/>
            <person name="Matveyev A.V."/>
            <person name="Serrano M.G."/>
            <person name="Alves J.M."/>
            <person name="Parikh H."/>
            <person name="Huang B."/>
            <person name="Lee V."/>
            <person name="Espinosa-Alvarez O."/>
            <person name="Ortiz P.A."/>
            <person name="Costa-Martins A.G."/>
            <person name="Teixeira M.M."/>
            <person name="Buck G.A."/>
        </authorList>
    </citation>
    <scope>NUCLEOTIDE SEQUENCE [LARGE SCALE GENOMIC DNA]</scope>
    <source>
        <strain evidence="2 3">025E</strain>
    </source>
</reference>
<evidence type="ECO:0000313" key="3">
    <source>
        <dbReference type="Proteomes" id="UP000284403"/>
    </source>
</evidence>
<feature type="region of interest" description="Disordered" evidence="1">
    <location>
        <begin position="102"/>
        <end position="131"/>
    </location>
</feature>
<dbReference type="GeneID" id="40323207"/>
<organism evidence="2 3">
    <name type="scientific">Trypanosoma conorhini</name>
    <dbReference type="NCBI Taxonomy" id="83891"/>
    <lineage>
        <taxon>Eukaryota</taxon>
        <taxon>Discoba</taxon>
        <taxon>Euglenozoa</taxon>
        <taxon>Kinetoplastea</taxon>
        <taxon>Metakinetoplastina</taxon>
        <taxon>Trypanosomatida</taxon>
        <taxon>Trypanosomatidae</taxon>
        <taxon>Trypanosoma</taxon>
    </lineage>
</organism>
<evidence type="ECO:0000256" key="1">
    <source>
        <dbReference type="SAM" id="MobiDB-lite"/>
    </source>
</evidence>
<protein>
    <submittedName>
        <fullName evidence="2">Uncharacterized protein</fullName>
    </submittedName>
</protein>
<dbReference type="Proteomes" id="UP000284403">
    <property type="component" value="Unassembled WGS sequence"/>
</dbReference>
<name>A0A422MUS2_9TRYP</name>
<keyword evidence="3" id="KW-1185">Reference proteome</keyword>